<comment type="caution">
    <text evidence="2">The sequence shown here is derived from an EMBL/GenBank/DDBJ whole genome shotgun (WGS) entry which is preliminary data.</text>
</comment>
<feature type="transmembrane region" description="Helical" evidence="1">
    <location>
        <begin position="157"/>
        <end position="175"/>
    </location>
</feature>
<feature type="transmembrane region" description="Helical" evidence="1">
    <location>
        <begin position="41"/>
        <end position="61"/>
    </location>
</feature>
<evidence type="ECO:0000256" key="1">
    <source>
        <dbReference type="SAM" id="Phobius"/>
    </source>
</evidence>
<name>A0A0B2AHV2_9MICC</name>
<evidence type="ECO:0000313" key="2">
    <source>
        <dbReference type="EMBL" id="KHL01473.1"/>
    </source>
</evidence>
<keyword evidence="3" id="KW-1185">Reference proteome</keyword>
<dbReference type="Proteomes" id="UP000030982">
    <property type="component" value="Unassembled WGS sequence"/>
</dbReference>
<keyword evidence="1" id="KW-0812">Transmembrane</keyword>
<keyword evidence="1" id="KW-0472">Membrane</keyword>
<organism evidence="2 3">
    <name type="scientific">Sinomonas humi</name>
    <dbReference type="NCBI Taxonomy" id="1338436"/>
    <lineage>
        <taxon>Bacteria</taxon>
        <taxon>Bacillati</taxon>
        <taxon>Actinomycetota</taxon>
        <taxon>Actinomycetes</taxon>
        <taxon>Micrococcales</taxon>
        <taxon>Micrococcaceae</taxon>
        <taxon>Sinomonas</taxon>
    </lineage>
</organism>
<sequence length="204" mass="22437">MSISAPEPPRPEDPLISVARVGYMKPEASTDDGKQKTPRSFWIIAYILIMGLVVARLPLVLRDVASQIPADAKAELGDERLVAFSTTVGGIMFVLVYAVIMVLYLLLAAFLDRRIIPTKPLFRGRWRVGMYFMIAALTTIPVHLASVVAQVPDLHGVPGYYAYFPLVAVAALVGYRRHWWNFAPGKRVLVAATAVALPMLISFG</sequence>
<dbReference type="AlphaFoldDB" id="A0A0B2AHV2"/>
<feature type="transmembrane region" description="Helical" evidence="1">
    <location>
        <begin position="128"/>
        <end position="151"/>
    </location>
</feature>
<dbReference type="OrthoDB" id="4932248at2"/>
<reference evidence="2 3" key="1">
    <citation type="submission" date="2014-09" db="EMBL/GenBank/DDBJ databases">
        <title>Genome sequence of Sinomonas sp. MUSC 117.</title>
        <authorList>
            <person name="Lee L.-H."/>
        </authorList>
    </citation>
    <scope>NUCLEOTIDE SEQUENCE [LARGE SCALE GENOMIC DNA]</scope>
    <source>
        <strain evidence="2 3">MUSC 117</strain>
    </source>
</reference>
<evidence type="ECO:0000313" key="3">
    <source>
        <dbReference type="Proteomes" id="UP000030982"/>
    </source>
</evidence>
<evidence type="ECO:0008006" key="4">
    <source>
        <dbReference type="Google" id="ProtNLM"/>
    </source>
</evidence>
<feature type="transmembrane region" description="Helical" evidence="1">
    <location>
        <begin position="187"/>
        <end position="203"/>
    </location>
</feature>
<proteinExistence type="predicted"/>
<keyword evidence="1" id="KW-1133">Transmembrane helix</keyword>
<dbReference type="RefSeq" id="WP_043125952.1">
    <property type="nucleotide sequence ID" value="NZ_JTDL01000141.1"/>
</dbReference>
<dbReference type="EMBL" id="JTDL01000141">
    <property type="protein sequence ID" value="KHL01473.1"/>
    <property type="molecule type" value="Genomic_DNA"/>
</dbReference>
<feature type="transmembrane region" description="Helical" evidence="1">
    <location>
        <begin position="81"/>
        <end position="107"/>
    </location>
</feature>
<gene>
    <name evidence="2" type="ORF">LK10_16655</name>
</gene>
<dbReference type="STRING" id="1338436.LK10_16655"/>
<accession>A0A0B2AHV2</accession>
<protein>
    <recommendedName>
        <fullName evidence="4">Yip1 domain-containing protein</fullName>
    </recommendedName>
</protein>